<dbReference type="EMBL" id="FNNA01000003">
    <property type="protein sequence ID" value="SDX16135.1"/>
    <property type="molecule type" value="Genomic_DNA"/>
</dbReference>
<evidence type="ECO:0008006" key="3">
    <source>
        <dbReference type="Google" id="ProtNLM"/>
    </source>
</evidence>
<dbReference type="OrthoDB" id="7056813at2"/>
<reference evidence="2" key="1">
    <citation type="submission" date="2016-10" db="EMBL/GenBank/DDBJ databases">
        <authorList>
            <person name="Varghese N."/>
            <person name="Submissions S."/>
        </authorList>
    </citation>
    <scope>NUCLEOTIDE SEQUENCE [LARGE SCALE GENOMIC DNA]</scope>
    <source>
        <strain evidence="2">DSM 29303</strain>
    </source>
</reference>
<sequence>MAKPGETLTDRLIQEVVCAMLGETPTMPGLDDAAGRAGIDIAIARTIFPTDDALHDAVGSFGILRLTDHISRALIDAPPGDARAGLVALGVSYVDWARANPELYRVVGHQIFHREGVNYAGYDAGFRVLVERHLGVSRDTGSLRPLLGRAFVFGLADIVLDDHFAIWKPTGMDDDTAIRQAVEEMVDLLMSPPRATA</sequence>
<dbReference type="SUPFAM" id="SSF48498">
    <property type="entry name" value="Tetracyclin repressor-like, C-terminal domain"/>
    <property type="match status" value="1"/>
</dbReference>
<dbReference type="InterPro" id="IPR036271">
    <property type="entry name" value="Tet_transcr_reg_TetR-rel_C_sf"/>
</dbReference>
<dbReference type="AlphaFoldDB" id="A0A1H2ZFK5"/>
<keyword evidence="2" id="KW-1185">Reference proteome</keyword>
<dbReference type="RefSeq" id="WP_036733577.1">
    <property type="nucleotide sequence ID" value="NZ_FNNA01000003.1"/>
</dbReference>
<dbReference type="Proteomes" id="UP000182944">
    <property type="component" value="Unassembled WGS sequence"/>
</dbReference>
<proteinExistence type="predicted"/>
<accession>A0A1H2ZFK5</accession>
<evidence type="ECO:0000313" key="1">
    <source>
        <dbReference type="EMBL" id="SDX16135.1"/>
    </source>
</evidence>
<evidence type="ECO:0000313" key="2">
    <source>
        <dbReference type="Proteomes" id="UP000182944"/>
    </source>
</evidence>
<protein>
    <recommendedName>
        <fullName evidence="3">TetR/AcrR family transcriptional regulator</fullName>
    </recommendedName>
</protein>
<organism evidence="1 2">
    <name type="scientific">Paracoccus sanguinis</name>
    <dbReference type="NCBI Taxonomy" id="1545044"/>
    <lineage>
        <taxon>Bacteria</taxon>
        <taxon>Pseudomonadati</taxon>
        <taxon>Pseudomonadota</taxon>
        <taxon>Alphaproteobacteria</taxon>
        <taxon>Rhodobacterales</taxon>
        <taxon>Paracoccaceae</taxon>
        <taxon>Paracoccus</taxon>
    </lineage>
</organism>
<gene>
    <name evidence="1" type="ORF">SAMN05444276_10358</name>
</gene>
<dbReference type="Gene3D" id="1.10.357.10">
    <property type="entry name" value="Tetracycline Repressor, domain 2"/>
    <property type="match status" value="1"/>
</dbReference>
<name>A0A1H2ZFK5_9RHOB</name>